<keyword evidence="16" id="KW-1185">Reference proteome</keyword>
<sequence length="271" mass="31810">MELSVSTFLLEIINFLVLIWLLQRFFYQPLRAVIARRREGIDRQLDEARERQRQAEQLRSSFESRLSHWEQERQQAREKLQTELNREKARQETALAETLEREREKARASLERREQELKLQLEQQALRLAGRFAARLLEQSAGPELQQRLQTMLLQSLPRIPEDQRLALRERETEHPEPAEVTSAFELDGTAQEQIRQGLQPLLGRQVKCRFHEDPQLLAGLRISIGPWMFRASIRDELQSFADLALANGHDKMSGADRQAESRPEDSDERR</sequence>
<keyword evidence="13" id="KW-1003">Cell membrane</keyword>
<keyword evidence="8 13" id="KW-0472">Membrane</keyword>
<dbReference type="CDD" id="cd06503">
    <property type="entry name" value="ATP-synt_Fo_b"/>
    <property type="match status" value="1"/>
</dbReference>
<evidence type="ECO:0000256" key="9">
    <source>
        <dbReference type="ARBA" id="ARBA00023310"/>
    </source>
</evidence>
<comment type="subunit">
    <text evidence="13">F-type ATPases have 2 components, F(1) - the catalytic core - and F(0) - the membrane proton channel. F(1) has five subunits: alpha(3), beta(3), gamma(1), delta(1), epsilon(1). F(0) has three main subunits: a(1), b(2) and c(10-14). The alpha and beta chains form an alternating ring which encloses part of the gamma chain. F(1) is attached to F(0) by a central stalk formed by the gamma and epsilon chains, while a peripheral stalk is formed by the delta and b chains.</text>
</comment>
<evidence type="ECO:0000256" key="6">
    <source>
        <dbReference type="ARBA" id="ARBA00022989"/>
    </source>
</evidence>
<dbReference type="Pfam" id="PF00213">
    <property type="entry name" value="OSCP"/>
    <property type="match status" value="1"/>
</dbReference>
<keyword evidence="4 13" id="KW-0812">Transmembrane</keyword>
<protein>
    <recommendedName>
        <fullName evidence="13">ATP synthase subunit b</fullName>
    </recommendedName>
    <alternativeName>
        <fullName evidence="13">ATP synthase F(0) sector subunit b</fullName>
    </alternativeName>
    <alternativeName>
        <fullName evidence="13">ATPase subunit I</fullName>
    </alternativeName>
    <alternativeName>
        <fullName evidence="13">F-type ATPase subunit b</fullName>
        <shortName evidence="13">F-ATPase subunit b</shortName>
    </alternativeName>
</protein>
<evidence type="ECO:0000256" key="8">
    <source>
        <dbReference type="ARBA" id="ARBA00023136"/>
    </source>
</evidence>
<feature type="transmembrane region" description="Helical" evidence="13">
    <location>
        <begin position="6"/>
        <end position="27"/>
    </location>
</feature>
<evidence type="ECO:0000256" key="7">
    <source>
        <dbReference type="ARBA" id="ARBA00023065"/>
    </source>
</evidence>
<evidence type="ECO:0000256" key="12">
    <source>
        <dbReference type="ARBA" id="ARBA00037847"/>
    </source>
</evidence>
<dbReference type="PANTHER" id="PTHR33445">
    <property type="entry name" value="ATP SYNTHASE SUBUNIT B', CHLOROPLASTIC"/>
    <property type="match status" value="1"/>
</dbReference>
<keyword evidence="2 13" id="KW-0813">Transport</keyword>
<accession>A0ABW2A3C6</accession>
<feature type="region of interest" description="Disordered" evidence="14">
    <location>
        <begin position="249"/>
        <end position="271"/>
    </location>
</feature>
<gene>
    <name evidence="13" type="primary">atpF</name>
    <name evidence="15" type="ORF">ACFQDL_19105</name>
</gene>
<keyword evidence="9 13" id="KW-0066">ATP synthesis</keyword>
<evidence type="ECO:0000313" key="15">
    <source>
        <dbReference type="EMBL" id="MFC6671935.1"/>
    </source>
</evidence>
<comment type="function">
    <text evidence="11">Component of the F(0) channel, it forms part of the peripheral stalk, linking F(1) to F(0). The b'-subunit is a diverged and duplicated form of b found in plants and photosynthetic bacteria.</text>
</comment>
<evidence type="ECO:0000256" key="13">
    <source>
        <dbReference type="HAMAP-Rule" id="MF_01398"/>
    </source>
</evidence>
<feature type="region of interest" description="Disordered" evidence="14">
    <location>
        <begin position="77"/>
        <end position="102"/>
    </location>
</feature>
<dbReference type="Pfam" id="PF00430">
    <property type="entry name" value="ATP-synt_B"/>
    <property type="match status" value="1"/>
</dbReference>
<evidence type="ECO:0000256" key="14">
    <source>
        <dbReference type="SAM" id="MobiDB-lite"/>
    </source>
</evidence>
<organism evidence="15 16">
    <name type="scientific">Marinobacterium aestuariivivens</name>
    <dbReference type="NCBI Taxonomy" id="1698799"/>
    <lineage>
        <taxon>Bacteria</taxon>
        <taxon>Pseudomonadati</taxon>
        <taxon>Pseudomonadota</taxon>
        <taxon>Gammaproteobacteria</taxon>
        <taxon>Oceanospirillales</taxon>
        <taxon>Oceanospirillaceae</taxon>
        <taxon>Marinobacterium</taxon>
    </lineage>
</organism>
<dbReference type="EMBL" id="JBHSWE010000001">
    <property type="protein sequence ID" value="MFC6671935.1"/>
    <property type="molecule type" value="Genomic_DNA"/>
</dbReference>
<dbReference type="InterPro" id="IPR002146">
    <property type="entry name" value="ATP_synth_b/b'su_bac/chlpt"/>
</dbReference>
<keyword evidence="6 13" id="KW-1133">Transmembrane helix</keyword>
<evidence type="ECO:0000256" key="10">
    <source>
        <dbReference type="ARBA" id="ARBA00025198"/>
    </source>
</evidence>
<keyword evidence="7 13" id="KW-0406">Ion transport</keyword>
<dbReference type="InterPro" id="IPR050059">
    <property type="entry name" value="ATP_synthase_B_chain"/>
</dbReference>
<evidence type="ECO:0000256" key="3">
    <source>
        <dbReference type="ARBA" id="ARBA00022547"/>
    </source>
</evidence>
<reference evidence="16" key="1">
    <citation type="journal article" date="2019" name="Int. J. Syst. Evol. Microbiol.">
        <title>The Global Catalogue of Microorganisms (GCM) 10K type strain sequencing project: providing services to taxonomists for standard genome sequencing and annotation.</title>
        <authorList>
            <consortium name="The Broad Institute Genomics Platform"/>
            <consortium name="The Broad Institute Genome Sequencing Center for Infectious Disease"/>
            <person name="Wu L."/>
            <person name="Ma J."/>
        </authorList>
    </citation>
    <scope>NUCLEOTIDE SEQUENCE [LARGE SCALE GENOMIC DNA]</scope>
    <source>
        <strain evidence="16">NBRC 111756</strain>
    </source>
</reference>
<comment type="similarity">
    <text evidence="1 13">Belongs to the ATPase B chain family.</text>
</comment>
<evidence type="ECO:0000256" key="4">
    <source>
        <dbReference type="ARBA" id="ARBA00022692"/>
    </source>
</evidence>
<evidence type="ECO:0000256" key="2">
    <source>
        <dbReference type="ARBA" id="ARBA00022448"/>
    </source>
</evidence>
<dbReference type="RefSeq" id="WP_379910410.1">
    <property type="nucleotide sequence ID" value="NZ_JBHSWE010000001.1"/>
</dbReference>
<evidence type="ECO:0000256" key="1">
    <source>
        <dbReference type="ARBA" id="ARBA00005513"/>
    </source>
</evidence>
<proteinExistence type="inferred from homology"/>
<dbReference type="Proteomes" id="UP001596422">
    <property type="component" value="Unassembled WGS sequence"/>
</dbReference>
<dbReference type="HAMAP" id="MF_01398">
    <property type="entry name" value="ATP_synth_b_bprime"/>
    <property type="match status" value="1"/>
</dbReference>
<feature type="compositionally biased region" description="Basic and acidic residues" evidence="14">
    <location>
        <begin position="77"/>
        <end position="91"/>
    </location>
</feature>
<keyword evidence="3 13" id="KW-0138">CF(0)</keyword>
<comment type="caution">
    <text evidence="15">The sequence shown here is derived from an EMBL/GenBank/DDBJ whole genome shotgun (WGS) entry which is preliminary data.</text>
</comment>
<evidence type="ECO:0000256" key="11">
    <source>
        <dbReference type="ARBA" id="ARBA00025614"/>
    </source>
</evidence>
<comment type="subcellular location">
    <subcellularLocation>
        <location evidence="13">Cell membrane</location>
        <topology evidence="13">Single-pass membrane protein</topology>
    </subcellularLocation>
    <subcellularLocation>
        <location evidence="12">Endomembrane system</location>
        <topology evidence="12">Single-pass membrane protein</topology>
    </subcellularLocation>
</comment>
<dbReference type="InterPro" id="IPR000711">
    <property type="entry name" value="ATPase_OSCP/dsu"/>
</dbReference>
<evidence type="ECO:0000256" key="5">
    <source>
        <dbReference type="ARBA" id="ARBA00022781"/>
    </source>
</evidence>
<evidence type="ECO:0000313" key="16">
    <source>
        <dbReference type="Proteomes" id="UP001596422"/>
    </source>
</evidence>
<comment type="function">
    <text evidence="10 13">F(1)F(0) ATP synthase produces ATP from ADP in the presence of a proton or sodium gradient. F-type ATPases consist of two structural domains, F(1) containing the extramembraneous catalytic core and F(0) containing the membrane proton channel, linked together by a central stalk and a peripheral stalk. During catalysis, ATP synthesis in the catalytic domain of F(1) is coupled via a rotary mechanism of the central stalk subunits to proton translocation.</text>
</comment>
<dbReference type="PANTHER" id="PTHR33445:SF2">
    <property type="entry name" value="ATP SYNTHASE SUBUNIT B', CHLOROPLASTIC"/>
    <property type="match status" value="1"/>
</dbReference>
<keyword evidence="5 13" id="KW-0375">Hydrogen ion transport</keyword>
<name>A0ABW2A3C6_9GAMM</name>